<proteinExistence type="predicted"/>
<evidence type="ECO:0000313" key="1">
    <source>
        <dbReference type="EMBL" id="GAH04997.1"/>
    </source>
</evidence>
<organism evidence="1">
    <name type="scientific">marine sediment metagenome</name>
    <dbReference type="NCBI Taxonomy" id="412755"/>
    <lineage>
        <taxon>unclassified sequences</taxon>
        <taxon>metagenomes</taxon>
        <taxon>ecological metagenomes</taxon>
    </lineage>
</organism>
<dbReference type="AlphaFoldDB" id="X1CBV8"/>
<gene>
    <name evidence="1" type="ORF">S01H4_42387</name>
</gene>
<protein>
    <submittedName>
        <fullName evidence="1">Uncharacterized protein</fullName>
    </submittedName>
</protein>
<accession>X1CBV8</accession>
<sequence>MRTLITIIAFLAINFANAQKIYKEIQGEYENPIIGDITIEGYELTYRGFTHIYQSETDNRTGNKIQVHQDLNYDYYKRLIDELAIAQMTNPKYMKIATGKFF</sequence>
<name>X1CBV8_9ZZZZ</name>
<comment type="caution">
    <text evidence="1">The sequence shown here is derived from an EMBL/GenBank/DDBJ whole genome shotgun (WGS) entry which is preliminary data.</text>
</comment>
<dbReference type="EMBL" id="BART01023270">
    <property type="protein sequence ID" value="GAH04997.1"/>
    <property type="molecule type" value="Genomic_DNA"/>
</dbReference>
<reference evidence="1" key="1">
    <citation type="journal article" date="2014" name="Front. Microbiol.">
        <title>High frequency of phylogenetically diverse reductive dehalogenase-homologous genes in deep subseafloor sedimentary metagenomes.</title>
        <authorList>
            <person name="Kawai M."/>
            <person name="Futagami T."/>
            <person name="Toyoda A."/>
            <person name="Takaki Y."/>
            <person name="Nishi S."/>
            <person name="Hori S."/>
            <person name="Arai W."/>
            <person name="Tsubouchi T."/>
            <person name="Morono Y."/>
            <person name="Uchiyama I."/>
            <person name="Ito T."/>
            <person name="Fujiyama A."/>
            <person name="Inagaki F."/>
            <person name="Takami H."/>
        </authorList>
    </citation>
    <scope>NUCLEOTIDE SEQUENCE</scope>
    <source>
        <strain evidence="1">Expedition CK06-06</strain>
    </source>
</reference>